<dbReference type="PANTHER" id="PTHR42815:SF2">
    <property type="entry name" value="FAD-BINDING, PUTATIVE (AFU_ORTHOLOGUE AFUA_6G07600)-RELATED"/>
    <property type="match status" value="1"/>
</dbReference>
<dbReference type="EMBL" id="DNAA01000169">
    <property type="protein sequence ID" value="HBA09316.1"/>
    <property type="molecule type" value="Genomic_DNA"/>
</dbReference>
<dbReference type="Proteomes" id="UP000264313">
    <property type="component" value="Unassembled WGS sequence"/>
</dbReference>
<dbReference type="STRING" id="1132855.GCA_000384255_01904"/>
<dbReference type="SUPFAM" id="SSF50475">
    <property type="entry name" value="FMN-binding split barrel"/>
    <property type="match status" value="1"/>
</dbReference>
<evidence type="ECO:0000313" key="3">
    <source>
        <dbReference type="Proteomes" id="UP000264313"/>
    </source>
</evidence>
<protein>
    <submittedName>
        <fullName evidence="2">Pyridoxamine 5'-phosphate oxidase</fullName>
    </submittedName>
</protein>
<name>A0A351RB95_9PROT</name>
<dbReference type="InterPro" id="IPR011576">
    <property type="entry name" value="Pyridox_Oxase_N"/>
</dbReference>
<dbReference type="PANTHER" id="PTHR42815">
    <property type="entry name" value="FAD-BINDING, PUTATIVE (AFU_ORTHOLOGUE AFUA_6G07600)-RELATED"/>
    <property type="match status" value="1"/>
</dbReference>
<dbReference type="InterPro" id="IPR012349">
    <property type="entry name" value="Split_barrel_FMN-bd"/>
</dbReference>
<comment type="caution">
    <text evidence="2">The sequence shown here is derived from an EMBL/GenBank/DDBJ whole genome shotgun (WGS) entry which is preliminary data.</text>
</comment>
<reference evidence="2 3" key="1">
    <citation type="journal article" date="2018" name="Nat. Biotechnol.">
        <title>A standardized bacterial taxonomy based on genome phylogeny substantially revises the tree of life.</title>
        <authorList>
            <person name="Parks D.H."/>
            <person name="Chuvochina M."/>
            <person name="Waite D.W."/>
            <person name="Rinke C."/>
            <person name="Skarshewski A."/>
            <person name="Chaumeil P.A."/>
            <person name="Hugenholtz P."/>
        </authorList>
    </citation>
    <scope>NUCLEOTIDE SEQUENCE [LARGE SCALE GENOMIC DNA]</scope>
    <source>
        <strain evidence="2">UBA9958</strain>
    </source>
</reference>
<organism evidence="2 3">
    <name type="scientific">Methylotenera mobilis</name>
    <dbReference type="NCBI Taxonomy" id="359408"/>
    <lineage>
        <taxon>Bacteria</taxon>
        <taxon>Pseudomonadati</taxon>
        <taxon>Pseudomonadota</taxon>
        <taxon>Betaproteobacteria</taxon>
        <taxon>Nitrosomonadales</taxon>
        <taxon>Methylophilaceae</taxon>
        <taxon>Methylotenera</taxon>
    </lineage>
</organism>
<proteinExistence type="predicted"/>
<sequence>MSRLYGEQHRQLQDEFATRKMADRVEELACKTEFDEESQGFIEHMDMFFLSTVDHQGRPTVSYKGGDAGFVKVIDSKTLAFPSYDGNGMFFSMGNITTQPQVGLLFISFEAPHRIRVQGTATISRTDPLMSEYKEADFIVRVTLSELWQNCPRYIHQRTKVRDSRYVPREHCETPIAEWKRLDLVQDVLPEADVTKVKELGTIQIEEWIDKIKTADPTA</sequence>
<dbReference type="Gene3D" id="2.30.110.10">
    <property type="entry name" value="Electron Transport, Fmn-binding Protein, Chain A"/>
    <property type="match status" value="1"/>
</dbReference>
<evidence type="ECO:0000313" key="2">
    <source>
        <dbReference type="EMBL" id="HBA09316.1"/>
    </source>
</evidence>
<gene>
    <name evidence="2" type="ORF">DCW48_06965</name>
</gene>
<dbReference type="Pfam" id="PF01243">
    <property type="entry name" value="PNPOx_N"/>
    <property type="match status" value="1"/>
</dbReference>
<evidence type="ECO:0000259" key="1">
    <source>
        <dbReference type="Pfam" id="PF01243"/>
    </source>
</evidence>
<accession>A0A351RB95</accession>
<feature type="domain" description="Pyridoxamine 5'-phosphate oxidase N-terminal" evidence="1">
    <location>
        <begin position="34"/>
        <end position="133"/>
    </location>
</feature>
<dbReference type="AlphaFoldDB" id="A0A351RB95"/>